<dbReference type="EMBL" id="CYKH01000617">
    <property type="protein sequence ID" value="CUG06861.1"/>
    <property type="molecule type" value="Genomic_DNA"/>
</dbReference>
<organism evidence="2 3">
    <name type="scientific">Bodo saltans</name>
    <name type="common">Flagellated protozoan</name>
    <dbReference type="NCBI Taxonomy" id="75058"/>
    <lineage>
        <taxon>Eukaryota</taxon>
        <taxon>Discoba</taxon>
        <taxon>Euglenozoa</taxon>
        <taxon>Kinetoplastea</taxon>
        <taxon>Metakinetoplastina</taxon>
        <taxon>Eubodonida</taxon>
        <taxon>Bodonidae</taxon>
        <taxon>Bodo</taxon>
    </lineage>
</organism>
<evidence type="ECO:0000313" key="2">
    <source>
        <dbReference type="EMBL" id="CUG06861.1"/>
    </source>
</evidence>
<feature type="non-terminal residue" evidence="2">
    <location>
        <position position="353"/>
    </location>
</feature>
<dbReference type="AlphaFoldDB" id="A0A0S4ITS3"/>
<accession>A0A0S4ITS3</accession>
<proteinExistence type="predicted"/>
<evidence type="ECO:0000256" key="1">
    <source>
        <dbReference type="SAM" id="MobiDB-lite"/>
    </source>
</evidence>
<protein>
    <submittedName>
        <fullName evidence="2">Uncharacterized protein</fullName>
    </submittedName>
</protein>
<dbReference type="Proteomes" id="UP000051952">
    <property type="component" value="Unassembled WGS sequence"/>
</dbReference>
<evidence type="ECO:0000313" key="3">
    <source>
        <dbReference type="Proteomes" id="UP000051952"/>
    </source>
</evidence>
<dbReference type="VEuPathDB" id="TriTrypDB:BSAL_73460"/>
<gene>
    <name evidence="2" type="ORF">BSAL_73460</name>
</gene>
<keyword evidence="3" id="KW-1185">Reference proteome</keyword>
<reference evidence="3" key="1">
    <citation type="submission" date="2015-09" db="EMBL/GenBank/DDBJ databases">
        <authorList>
            <consortium name="Pathogen Informatics"/>
        </authorList>
    </citation>
    <scope>NUCLEOTIDE SEQUENCE [LARGE SCALE GENOMIC DNA]</scope>
    <source>
        <strain evidence="3">Lake Konstanz</strain>
    </source>
</reference>
<feature type="compositionally biased region" description="Low complexity" evidence="1">
    <location>
        <begin position="205"/>
        <end position="216"/>
    </location>
</feature>
<feature type="region of interest" description="Disordered" evidence="1">
    <location>
        <begin position="192"/>
        <end position="233"/>
    </location>
</feature>
<sequence>MSTNLDRSADALLQQKALQTTHHERLSADAQQASRALRVAFQNTRDSVVEVRRLREDLRDVREETAQLEKAFESQHLLRLSMLSALRVKGVDEADAAVQQLESVGMRWVGVPARLGKVDAQLDAYQAAQNCVNNCLMSANDAQQVVTAALDLHNIAVAADELSRVLYHTTTTPDFPLPPLNLGENVEEGKLTNNAEERSNNLHINDTTDNGDNANGETSTRNDAPQATTTSSPLPFVHHLQHWETTIEDEATQLQCLTSMNTNRIAQLGSTIADHEATTASAKNTCAAVSDRLENVILPELTEKQRLLSVAEEELRVKETEVLPHLAATVRFETNVVAPLLEEFVNGALQIAR</sequence>
<name>A0A0S4ITS3_BODSA</name>
<feature type="compositionally biased region" description="Polar residues" evidence="1">
    <location>
        <begin position="217"/>
        <end position="233"/>
    </location>
</feature>